<sequence>MADTEDEQTVDEDEELRQRREAIELAQDQLELEDRLRNRRDQQSATAETALAIHLAGVAETARDHRLSEADELQHRARLERARGNHDLDRTAVEPDAPGADETAARGRVHRRNAVAADDQARANDRVANRYDAEARALRSEVESAQQPGQPPASDAAYRPERAPEARVIRRRERKKRLEEEEDPNALRHKGLGL</sequence>
<dbReference type="OrthoDB" id="3827756at2"/>
<proteinExistence type="predicted"/>
<evidence type="ECO:0000256" key="1">
    <source>
        <dbReference type="SAM" id="MobiDB-lite"/>
    </source>
</evidence>
<feature type="compositionally biased region" description="Basic and acidic residues" evidence="1">
    <location>
        <begin position="61"/>
        <end position="93"/>
    </location>
</feature>
<keyword evidence="3" id="KW-1185">Reference proteome</keyword>
<dbReference type="RefSeq" id="WP_132151326.1">
    <property type="nucleotide sequence ID" value="NZ_SLWR01000007.1"/>
</dbReference>
<evidence type="ECO:0000313" key="2">
    <source>
        <dbReference type="EMBL" id="TCO46311.1"/>
    </source>
</evidence>
<dbReference type="AlphaFoldDB" id="A0A4R2IMA9"/>
<feature type="compositionally biased region" description="Basic and acidic residues" evidence="1">
    <location>
        <begin position="119"/>
        <end position="142"/>
    </location>
</feature>
<reference evidence="2 3" key="1">
    <citation type="journal article" date="2015" name="Stand. Genomic Sci.">
        <title>Genomic Encyclopedia of Bacterial and Archaeal Type Strains, Phase III: the genomes of soil and plant-associated and newly described type strains.</title>
        <authorList>
            <person name="Whitman W.B."/>
            <person name="Woyke T."/>
            <person name="Klenk H.P."/>
            <person name="Zhou Y."/>
            <person name="Lilburn T.G."/>
            <person name="Beck B.J."/>
            <person name="De Vos P."/>
            <person name="Vandamme P."/>
            <person name="Eisen J.A."/>
            <person name="Garrity G."/>
            <person name="Hugenholtz P."/>
            <person name="Kyrpides N.C."/>
        </authorList>
    </citation>
    <scope>NUCLEOTIDE SEQUENCE [LARGE SCALE GENOMIC DNA]</scope>
    <source>
        <strain evidence="2 3">VKM Ac-2541</strain>
    </source>
</reference>
<feature type="compositionally biased region" description="Basic and acidic residues" evidence="1">
    <location>
        <begin position="158"/>
        <end position="168"/>
    </location>
</feature>
<gene>
    <name evidence="2" type="ORF">EV646_107335</name>
</gene>
<dbReference type="EMBL" id="SLWR01000007">
    <property type="protein sequence ID" value="TCO46311.1"/>
    <property type="molecule type" value="Genomic_DNA"/>
</dbReference>
<organism evidence="2 3">
    <name type="scientific">Kribbella antiqua</name>
    <dbReference type="NCBI Taxonomy" id="2512217"/>
    <lineage>
        <taxon>Bacteria</taxon>
        <taxon>Bacillati</taxon>
        <taxon>Actinomycetota</taxon>
        <taxon>Actinomycetes</taxon>
        <taxon>Propionibacteriales</taxon>
        <taxon>Kribbellaceae</taxon>
        <taxon>Kribbella</taxon>
    </lineage>
</organism>
<dbReference type="Proteomes" id="UP000295573">
    <property type="component" value="Unassembled WGS sequence"/>
</dbReference>
<feature type="region of interest" description="Disordered" evidence="1">
    <location>
        <begin position="61"/>
        <end position="194"/>
    </location>
</feature>
<name>A0A4R2IMA9_9ACTN</name>
<protein>
    <submittedName>
        <fullName evidence="2">Uncharacterized protein</fullName>
    </submittedName>
</protein>
<comment type="caution">
    <text evidence="2">The sequence shown here is derived from an EMBL/GenBank/DDBJ whole genome shotgun (WGS) entry which is preliminary data.</text>
</comment>
<evidence type="ECO:0000313" key="3">
    <source>
        <dbReference type="Proteomes" id="UP000295573"/>
    </source>
</evidence>
<accession>A0A4R2IMA9</accession>